<gene>
    <name evidence="1" type="ORF">SDC9_162800</name>
</gene>
<sequence length="143" mass="16921">MHIRTKLQLTGLNMCKREMTPDCHEVIETLEKLKEYLGEKRLRNLAMCEHLRWNAFHFASGWRTWKLDEIDGESKPKDAIHKRHACLVDWDALRDVANAFGRDNPEYYQYLDVDQILHIPYVIREAGYTIYIDRGKAITTKNT</sequence>
<proteinExistence type="predicted"/>
<evidence type="ECO:0000313" key="1">
    <source>
        <dbReference type="EMBL" id="MPN15466.1"/>
    </source>
</evidence>
<name>A0A645FP26_9ZZZZ</name>
<organism evidence="1">
    <name type="scientific">bioreactor metagenome</name>
    <dbReference type="NCBI Taxonomy" id="1076179"/>
    <lineage>
        <taxon>unclassified sequences</taxon>
        <taxon>metagenomes</taxon>
        <taxon>ecological metagenomes</taxon>
    </lineage>
</organism>
<dbReference type="Gene3D" id="6.20.350.10">
    <property type="match status" value="1"/>
</dbReference>
<dbReference type="EMBL" id="VSSQ01062243">
    <property type="protein sequence ID" value="MPN15466.1"/>
    <property type="molecule type" value="Genomic_DNA"/>
</dbReference>
<dbReference type="AlphaFoldDB" id="A0A645FP26"/>
<protein>
    <submittedName>
        <fullName evidence="1">Uncharacterized protein</fullName>
    </submittedName>
</protein>
<accession>A0A645FP26</accession>
<reference evidence="1" key="1">
    <citation type="submission" date="2019-08" db="EMBL/GenBank/DDBJ databases">
        <authorList>
            <person name="Kucharzyk K."/>
            <person name="Murdoch R.W."/>
            <person name="Higgins S."/>
            <person name="Loffler F."/>
        </authorList>
    </citation>
    <scope>NUCLEOTIDE SEQUENCE</scope>
</reference>
<comment type="caution">
    <text evidence="1">The sequence shown here is derived from an EMBL/GenBank/DDBJ whole genome shotgun (WGS) entry which is preliminary data.</text>
</comment>